<keyword evidence="4" id="KW-1185">Reference proteome</keyword>
<reference evidence="3 4" key="1">
    <citation type="submission" date="2016-10" db="EMBL/GenBank/DDBJ databases">
        <authorList>
            <person name="Varghese N."/>
            <person name="Submissions S."/>
        </authorList>
    </citation>
    <scope>NUCLEOTIDE SEQUENCE [LARGE SCALE GENOMIC DNA]</scope>
    <source>
        <strain evidence="3 4">DSM 25353</strain>
    </source>
</reference>
<dbReference type="InterPro" id="IPR036873">
    <property type="entry name" value="Rhodanese-like_dom_sf"/>
</dbReference>
<dbReference type="AlphaFoldDB" id="A0A8X8LC09"/>
<evidence type="ECO:0000313" key="4">
    <source>
        <dbReference type="Proteomes" id="UP000198711"/>
    </source>
</evidence>
<evidence type="ECO:0000259" key="2">
    <source>
        <dbReference type="PROSITE" id="PS50206"/>
    </source>
</evidence>
<protein>
    <recommendedName>
        <fullName evidence="2">Rhodanese domain-containing protein</fullName>
    </recommendedName>
</protein>
<comment type="caution">
    <text evidence="3">The sequence shown here is derived from an EMBL/GenBank/DDBJ whole genome shotgun (WGS) entry which is preliminary data.</text>
</comment>
<feature type="signal peptide" evidence="1">
    <location>
        <begin position="1"/>
        <end position="21"/>
    </location>
</feature>
<organism evidence="3 4">
    <name type="scientific">Hydrobacter penzbergensis</name>
    <dbReference type="NCBI Taxonomy" id="1235997"/>
    <lineage>
        <taxon>Bacteria</taxon>
        <taxon>Pseudomonadati</taxon>
        <taxon>Bacteroidota</taxon>
        <taxon>Chitinophagia</taxon>
        <taxon>Chitinophagales</taxon>
        <taxon>Chitinophagaceae</taxon>
        <taxon>Hydrobacter</taxon>
    </lineage>
</organism>
<feature type="chain" id="PRO_5036495489" description="Rhodanese domain-containing protein" evidence="1">
    <location>
        <begin position="22"/>
        <end position="149"/>
    </location>
</feature>
<dbReference type="Proteomes" id="UP000198711">
    <property type="component" value="Unassembled WGS sequence"/>
</dbReference>
<accession>A0A8X8LC09</accession>
<dbReference type="PROSITE" id="PS50206">
    <property type="entry name" value="RHODANESE_3"/>
    <property type="match status" value="1"/>
</dbReference>
<gene>
    <name evidence="3" type="ORF">SAMN05444410_11144</name>
</gene>
<dbReference type="InterPro" id="IPR001763">
    <property type="entry name" value="Rhodanese-like_dom"/>
</dbReference>
<keyword evidence="1" id="KW-0732">Signal</keyword>
<dbReference type="RefSeq" id="WP_092724472.1">
    <property type="nucleotide sequence ID" value="NZ_FNNO01000011.1"/>
</dbReference>
<proteinExistence type="predicted"/>
<evidence type="ECO:0000256" key="1">
    <source>
        <dbReference type="SAM" id="SignalP"/>
    </source>
</evidence>
<feature type="domain" description="Rhodanese" evidence="2">
    <location>
        <begin position="61"/>
        <end position="144"/>
    </location>
</feature>
<sequence length="149" mass="16320">MKYPFFLLLTGLFLLGNMAIAQNNEPWTSSQLMAPAFLAEKITSNQTNGMLVLCVGPGALIKGSVNIGAAHEAGNIQKLKDYLKGVKKDTEVIIYCGCCPFDKCPNIRPAFTALKEMGFKNARLLDLPKNIKADWLDKNYPAASNSNHN</sequence>
<name>A0A8X8LC09_9BACT</name>
<evidence type="ECO:0000313" key="3">
    <source>
        <dbReference type="EMBL" id="SDX22259.1"/>
    </source>
</evidence>
<dbReference type="SUPFAM" id="SSF52821">
    <property type="entry name" value="Rhodanese/Cell cycle control phosphatase"/>
    <property type="match status" value="1"/>
</dbReference>
<dbReference type="EMBL" id="FNNO01000011">
    <property type="protein sequence ID" value="SDX22259.1"/>
    <property type="molecule type" value="Genomic_DNA"/>
</dbReference>
<dbReference type="Gene3D" id="3.40.250.10">
    <property type="entry name" value="Rhodanese-like domain"/>
    <property type="match status" value="1"/>
</dbReference>